<organism evidence="1 2">
    <name type="scientific">Diaporthe vaccinii</name>
    <dbReference type="NCBI Taxonomy" id="105482"/>
    <lineage>
        <taxon>Eukaryota</taxon>
        <taxon>Fungi</taxon>
        <taxon>Dikarya</taxon>
        <taxon>Ascomycota</taxon>
        <taxon>Pezizomycotina</taxon>
        <taxon>Sordariomycetes</taxon>
        <taxon>Sordariomycetidae</taxon>
        <taxon>Diaporthales</taxon>
        <taxon>Diaporthaceae</taxon>
        <taxon>Diaporthe</taxon>
        <taxon>Diaporthe eres species complex</taxon>
    </lineage>
</organism>
<reference evidence="1 2" key="1">
    <citation type="submission" date="2024-03" db="EMBL/GenBank/DDBJ databases">
        <title>A high-quality draft genome sequence of Diaporthe vaccinii, a causative agent of upright dieback and viscid rot disease in cranberry plants.</title>
        <authorList>
            <person name="Sarrasin M."/>
            <person name="Lang B.F."/>
            <person name="Burger G."/>
        </authorList>
    </citation>
    <scope>NUCLEOTIDE SEQUENCE [LARGE SCALE GENOMIC DNA]</scope>
    <source>
        <strain evidence="1 2">IS7</strain>
    </source>
</reference>
<accession>A0ABR4DQ74</accession>
<evidence type="ECO:0000313" key="2">
    <source>
        <dbReference type="Proteomes" id="UP001600888"/>
    </source>
</evidence>
<keyword evidence="2" id="KW-1185">Reference proteome</keyword>
<evidence type="ECO:0000313" key="1">
    <source>
        <dbReference type="EMBL" id="KAL2272412.1"/>
    </source>
</evidence>
<sequence length="150" mass="17103">MPHSQHNNKQNFQSEIKMDDNSRWATVAPPEHVDTCCVSDVLDTNHQSIFATAMSNMLSTEIAEQRSAQIIDGLPLKDVAFSLRTHEYTRYDPVFSHHKLCPGVLENTRELRDDFDPKAMELRTDVLQRYQEVPAGSQASKLPLLELVPR</sequence>
<protein>
    <submittedName>
        <fullName evidence="1">Uncharacterized protein</fullName>
    </submittedName>
</protein>
<dbReference type="EMBL" id="JBAWTH010000239">
    <property type="protein sequence ID" value="KAL2272412.1"/>
    <property type="molecule type" value="Genomic_DNA"/>
</dbReference>
<dbReference type="Proteomes" id="UP001600888">
    <property type="component" value="Unassembled WGS sequence"/>
</dbReference>
<comment type="caution">
    <text evidence="1">The sequence shown here is derived from an EMBL/GenBank/DDBJ whole genome shotgun (WGS) entry which is preliminary data.</text>
</comment>
<name>A0ABR4DQ74_9PEZI</name>
<proteinExistence type="predicted"/>
<gene>
    <name evidence="1" type="ORF">FJTKL_06580</name>
</gene>